<comment type="similarity">
    <text evidence="2">Belongs to the NAD(P)-dependent epimerase/dehydratase family. Dihydroflavonol-4-reductase subfamily.</text>
</comment>
<evidence type="ECO:0000313" key="6">
    <source>
        <dbReference type="Proteomes" id="UP000319663"/>
    </source>
</evidence>
<evidence type="ECO:0000256" key="3">
    <source>
        <dbReference type="SAM" id="MobiDB-lite"/>
    </source>
</evidence>
<dbReference type="AlphaFoldDB" id="A0A507R0I2"/>
<keyword evidence="1" id="KW-0560">Oxidoreductase</keyword>
<evidence type="ECO:0000313" key="5">
    <source>
        <dbReference type="EMBL" id="TQB75868.1"/>
    </source>
</evidence>
<dbReference type="GO" id="GO:0016616">
    <property type="term" value="F:oxidoreductase activity, acting on the CH-OH group of donors, NAD or NADP as acceptor"/>
    <property type="evidence" value="ECO:0007669"/>
    <property type="project" value="TreeGrafter"/>
</dbReference>
<sequence length="302" mass="33683">MPVTESAAPFDASRQPTLSARPFPMKRFGGVDGVVHTAGPFKIDVEDNERDLIRPVLEGTRNILEAIEKNAPTVKRVVLTSSFASMFDSSKGNRPGYVYNEKDWNPTTYEEATRKDSPGFVSYLAAKSFAEKAAWDFVRDRKPHFDLVAILPPWIFGPNKNATANLAKLNMSSTDIYKQMSPTCKPTDPVPVNSFWSCVDVRDVAQAHVRAFEVPEAGGQRFFVCMGNYSNQQVVDILREKIPELRDRVPVGKPGSGFGGVELYTPDMSKSIRVLGLKYRDLDQTIVDAARSFLELERKGRS</sequence>
<dbReference type="Proteomes" id="UP000319663">
    <property type="component" value="Unassembled WGS sequence"/>
</dbReference>
<reference evidence="5 6" key="1">
    <citation type="submission" date="2019-06" db="EMBL/GenBank/DDBJ databases">
        <title>Wine fermentation using esterase from Monascus purpureus.</title>
        <authorList>
            <person name="Geng C."/>
            <person name="Zhang Y."/>
        </authorList>
    </citation>
    <scope>NUCLEOTIDE SEQUENCE [LARGE SCALE GENOMIC DNA]</scope>
    <source>
        <strain evidence="5">HQ1</strain>
    </source>
</reference>
<feature type="domain" description="NAD-dependent epimerase/dehydratase" evidence="4">
    <location>
        <begin position="30"/>
        <end position="220"/>
    </location>
</feature>
<dbReference type="EMBL" id="VIFY01000014">
    <property type="protein sequence ID" value="TQB75868.1"/>
    <property type="molecule type" value="Genomic_DNA"/>
</dbReference>
<proteinExistence type="inferred from homology"/>
<dbReference type="SUPFAM" id="SSF51735">
    <property type="entry name" value="NAD(P)-binding Rossmann-fold domains"/>
    <property type="match status" value="1"/>
</dbReference>
<dbReference type="STRING" id="5098.A0A507R0I2"/>
<dbReference type="InterPro" id="IPR036291">
    <property type="entry name" value="NAD(P)-bd_dom_sf"/>
</dbReference>
<dbReference type="PANTHER" id="PTHR10366">
    <property type="entry name" value="NAD DEPENDENT EPIMERASE/DEHYDRATASE"/>
    <property type="match status" value="1"/>
</dbReference>
<dbReference type="InterPro" id="IPR050425">
    <property type="entry name" value="NAD(P)_dehydrat-like"/>
</dbReference>
<keyword evidence="6" id="KW-1185">Reference proteome</keyword>
<evidence type="ECO:0000259" key="4">
    <source>
        <dbReference type="Pfam" id="PF01370"/>
    </source>
</evidence>
<gene>
    <name evidence="5" type="ORF">MPDQ_001469</name>
</gene>
<name>A0A507R0I2_MONPU</name>
<evidence type="ECO:0000256" key="1">
    <source>
        <dbReference type="ARBA" id="ARBA00023002"/>
    </source>
</evidence>
<organism evidence="5 6">
    <name type="scientific">Monascus purpureus</name>
    <name type="common">Red mold</name>
    <name type="synonym">Monascus anka</name>
    <dbReference type="NCBI Taxonomy" id="5098"/>
    <lineage>
        <taxon>Eukaryota</taxon>
        <taxon>Fungi</taxon>
        <taxon>Dikarya</taxon>
        <taxon>Ascomycota</taxon>
        <taxon>Pezizomycotina</taxon>
        <taxon>Eurotiomycetes</taxon>
        <taxon>Eurotiomycetidae</taxon>
        <taxon>Eurotiales</taxon>
        <taxon>Aspergillaceae</taxon>
        <taxon>Monascus</taxon>
    </lineage>
</organism>
<dbReference type="Pfam" id="PF01370">
    <property type="entry name" value="Epimerase"/>
    <property type="match status" value="1"/>
</dbReference>
<comment type="caution">
    <text evidence="5">The sequence shown here is derived from an EMBL/GenBank/DDBJ whole genome shotgun (WGS) entry which is preliminary data.</text>
</comment>
<accession>A0A507R0I2</accession>
<dbReference type="Gene3D" id="3.40.50.720">
    <property type="entry name" value="NAD(P)-binding Rossmann-like Domain"/>
    <property type="match status" value="1"/>
</dbReference>
<dbReference type="PANTHER" id="PTHR10366:SF564">
    <property type="entry name" value="STEROL-4-ALPHA-CARBOXYLATE 3-DEHYDROGENASE, DECARBOXYLATING"/>
    <property type="match status" value="1"/>
</dbReference>
<evidence type="ECO:0000256" key="2">
    <source>
        <dbReference type="ARBA" id="ARBA00023445"/>
    </source>
</evidence>
<protein>
    <recommendedName>
        <fullName evidence="4">NAD-dependent epimerase/dehydratase domain-containing protein</fullName>
    </recommendedName>
</protein>
<dbReference type="InterPro" id="IPR001509">
    <property type="entry name" value="Epimerase_deHydtase"/>
</dbReference>
<feature type="region of interest" description="Disordered" evidence="3">
    <location>
        <begin position="1"/>
        <end position="21"/>
    </location>
</feature>